<feature type="domain" description="Diphthamide synthase" evidence="7">
    <location>
        <begin position="174"/>
        <end position="228"/>
    </location>
</feature>
<name>W3XPL2_PESFW</name>
<dbReference type="GO" id="GO:0017178">
    <property type="term" value="F:diphthine-ammonia ligase activity"/>
    <property type="evidence" value="ECO:0007669"/>
    <property type="project" value="UniProtKB-EC"/>
</dbReference>
<proteinExistence type="predicted"/>
<dbReference type="eggNOG" id="KOG2316">
    <property type="taxonomic scope" value="Eukaryota"/>
</dbReference>
<evidence type="ECO:0000256" key="1">
    <source>
        <dbReference type="ARBA" id="ARBA00012089"/>
    </source>
</evidence>
<dbReference type="GO" id="GO:0017183">
    <property type="term" value="P:protein histidyl modification to diphthamide"/>
    <property type="evidence" value="ECO:0007669"/>
    <property type="project" value="TreeGrafter"/>
</dbReference>
<dbReference type="FunCoup" id="W3XPL2">
    <property type="interactions" value="109"/>
</dbReference>
<dbReference type="InterPro" id="IPR014729">
    <property type="entry name" value="Rossmann-like_a/b/a_fold"/>
</dbReference>
<comment type="catalytic activity">
    <reaction evidence="5">
        <text>diphthine-[translation elongation factor 2] + NH4(+) + ATP = diphthamide-[translation elongation factor 2] + AMP + diphosphate + H(+)</text>
        <dbReference type="Rhea" id="RHEA:19753"/>
        <dbReference type="Rhea" id="RHEA-COMP:10172"/>
        <dbReference type="Rhea" id="RHEA-COMP:10174"/>
        <dbReference type="ChEBI" id="CHEBI:15378"/>
        <dbReference type="ChEBI" id="CHEBI:16692"/>
        <dbReference type="ChEBI" id="CHEBI:28938"/>
        <dbReference type="ChEBI" id="CHEBI:30616"/>
        <dbReference type="ChEBI" id="CHEBI:33019"/>
        <dbReference type="ChEBI" id="CHEBI:82696"/>
        <dbReference type="ChEBI" id="CHEBI:456215"/>
        <dbReference type="EC" id="6.3.1.14"/>
    </reaction>
</comment>
<dbReference type="OrthoDB" id="686384at2759"/>
<dbReference type="GeneID" id="19266839"/>
<dbReference type="KEGG" id="pfy:PFICI_01826"/>
<dbReference type="SUPFAM" id="SSF52402">
    <property type="entry name" value="Adenine nucleotide alpha hydrolases-like"/>
    <property type="match status" value="1"/>
</dbReference>
<dbReference type="InterPro" id="IPR030662">
    <property type="entry name" value="DPH6/MJ0570"/>
</dbReference>
<dbReference type="Gene3D" id="3.30.1330.40">
    <property type="entry name" value="RutC-like"/>
    <property type="match status" value="2"/>
</dbReference>
<evidence type="ECO:0000259" key="7">
    <source>
        <dbReference type="Pfam" id="PF01902"/>
    </source>
</evidence>
<sequence>MATQGGLNVVALVSGGKDSFFSLLHCQANGHRVVALANLYPPETTQASSTASTSSATSRQHSSPAGHEDHDHGPASGPVDEIDSEADLNSFMYQTVGHQAIPLYATATGLPLFRQPIAGTMVQSGISYSSPQQPSSSSTAPTRAAAAGAAPTDSSSGSVPGGGTNPHGHGSDLEDETESLVPLLRAVIAAHPEVNAVCTGAILSTYQRTRIESVALRLGLVPLAYLWQYPALPIPAPTSPASASADLLSTVVARGHTGSDDDAQLLRDMASAGLEARIVKVASAGLDEDFLWSNVASDDSIKRIKRALRRFGGGGRGSVLGEGGEFETIVVNGPPALFKSKIEISDVDRRVVREGGGSTWLSIRNAHVQEKTDSTETGGLPNVRIPDQLDPRFQHILDTFTTDSLPLHEDRSEAIQRMPGISLTNSLATLQHEFIGIGDNIYVEQQTIKLVDDIRDQVDPRLILNTVIVLRQMSDFPTINKIYGGLFPEPNPPSRVTISCGSLLPEGSKIAIFATSQPGPAPSVRRGLHVQSRSYWAPANIGPYSQAIVFPQGAPRGDSAVSDGTGGPQVVTIAGQIPLIPASMDLPQSHDSVPFQITLALQHLWRVGVELQSQWWTSAVAYFPRTPASEDMKLKATLAARAWNSAHTWSIGGSDDEEEDESGPDLWDRRFNPEYMSLVGADDTEATPTLPKWETLNCYDEDDDAAARAQRPVPYMFAVEVDELPRSAGVEWHAHRGLVNVSPGSVHVVNSTLAVEGSSARVELQHVVANSAKEIYVHTVAAMSHDPAQSTVGLEGMIEVVNGLVNTSIKAALESFSELQFDLMPYLVYVDAQRNPDLEKASHNKGCQAIVPCFSVWDSRGQGLDVAMVYQAHFTKSR</sequence>
<dbReference type="STRING" id="1229662.W3XPL2"/>
<evidence type="ECO:0000313" key="8">
    <source>
        <dbReference type="EMBL" id="ETS87998.1"/>
    </source>
</evidence>
<evidence type="ECO:0000256" key="2">
    <source>
        <dbReference type="ARBA" id="ARBA00018426"/>
    </source>
</evidence>
<dbReference type="HOGENOM" id="CLU_010289_2_0_1"/>
<dbReference type="PANTHER" id="PTHR12196">
    <property type="entry name" value="DOMAIN OF UNKNOWN FUNCTION 71 DUF71 -CONTAINING PROTEIN"/>
    <property type="match status" value="1"/>
</dbReference>
<evidence type="ECO:0000256" key="3">
    <source>
        <dbReference type="ARBA" id="ARBA00029814"/>
    </source>
</evidence>
<dbReference type="EMBL" id="KI912109">
    <property type="protein sequence ID" value="ETS87998.1"/>
    <property type="molecule type" value="Genomic_DNA"/>
</dbReference>
<protein>
    <recommendedName>
        <fullName evidence="2">Diphthine--ammonia ligase</fullName>
        <ecNumber evidence="1">6.3.1.14</ecNumber>
    </recommendedName>
    <alternativeName>
        <fullName evidence="3">Diphthamide synthase</fullName>
    </alternativeName>
    <alternativeName>
        <fullName evidence="4">Diphthamide synthetase</fullName>
    </alternativeName>
</protein>
<dbReference type="RefSeq" id="XP_007828598.1">
    <property type="nucleotide sequence ID" value="XM_007830407.1"/>
</dbReference>
<reference evidence="9" key="1">
    <citation type="journal article" date="2015" name="BMC Genomics">
        <title>Genomic and transcriptomic analysis of the endophytic fungus Pestalotiopsis fici reveals its lifestyle and high potential for synthesis of natural products.</title>
        <authorList>
            <person name="Wang X."/>
            <person name="Zhang X."/>
            <person name="Liu L."/>
            <person name="Xiang M."/>
            <person name="Wang W."/>
            <person name="Sun X."/>
            <person name="Che Y."/>
            <person name="Guo L."/>
            <person name="Liu G."/>
            <person name="Guo L."/>
            <person name="Wang C."/>
            <person name="Yin W.B."/>
            <person name="Stadler M."/>
            <person name="Zhang X."/>
            <person name="Liu X."/>
        </authorList>
    </citation>
    <scope>NUCLEOTIDE SEQUENCE [LARGE SCALE GENOMIC DNA]</scope>
    <source>
        <strain evidence="9">W106-1 / CGMCC3.15140</strain>
    </source>
</reference>
<dbReference type="Proteomes" id="UP000030651">
    <property type="component" value="Unassembled WGS sequence"/>
</dbReference>
<evidence type="ECO:0000256" key="6">
    <source>
        <dbReference type="SAM" id="MobiDB-lite"/>
    </source>
</evidence>
<dbReference type="PANTHER" id="PTHR12196:SF2">
    <property type="entry name" value="DIPHTHINE--AMMONIA LIGASE"/>
    <property type="match status" value="1"/>
</dbReference>
<dbReference type="AlphaFoldDB" id="W3XPL2"/>
<keyword evidence="9" id="KW-1185">Reference proteome</keyword>
<organism evidence="8 9">
    <name type="scientific">Pestalotiopsis fici (strain W106-1 / CGMCC3.15140)</name>
    <dbReference type="NCBI Taxonomy" id="1229662"/>
    <lineage>
        <taxon>Eukaryota</taxon>
        <taxon>Fungi</taxon>
        <taxon>Dikarya</taxon>
        <taxon>Ascomycota</taxon>
        <taxon>Pezizomycotina</taxon>
        <taxon>Sordariomycetes</taxon>
        <taxon>Xylariomycetidae</taxon>
        <taxon>Amphisphaeriales</taxon>
        <taxon>Sporocadaceae</taxon>
        <taxon>Pestalotiopsis</taxon>
    </lineage>
</organism>
<dbReference type="InterPro" id="IPR002761">
    <property type="entry name" value="Diphthami_syn_dom"/>
</dbReference>
<dbReference type="eggNOG" id="KOG2317">
    <property type="taxonomic scope" value="Eukaryota"/>
</dbReference>
<dbReference type="CDD" id="cd01994">
    <property type="entry name" value="AANH_PF0828-like"/>
    <property type="match status" value="1"/>
</dbReference>
<dbReference type="EC" id="6.3.1.14" evidence="1"/>
<dbReference type="Gene3D" id="3.40.50.620">
    <property type="entry name" value="HUPs"/>
    <property type="match status" value="1"/>
</dbReference>
<accession>W3XPL2</accession>
<evidence type="ECO:0000256" key="4">
    <source>
        <dbReference type="ARBA" id="ARBA00031552"/>
    </source>
</evidence>
<feature type="domain" description="Diphthamide synthase" evidence="7">
    <location>
        <begin position="263"/>
        <end position="350"/>
    </location>
</feature>
<gene>
    <name evidence="8" type="ORF">PFICI_01826</name>
</gene>
<dbReference type="Gene3D" id="3.90.1490.10">
    <property type="entry name" value="putative n-type atp pyrophosphatase, domain 2"/>
    <property type="match status" value="1"/>
</dbReference>
<feature type="region of interest" description="Disordered" evidence="6">
    <location>
        <begin position="125"/>
        <end position="176"/>
    </location>
</feature>
<dbReference type="InterPro" id="IPR035959">
    <property type="entry name" value="RutC-like_sf"/>
</dbReference>
<feature type="compositionally biased region" description="Low complexity" evidence="6">
    <location>
        <begin position="125"/>
        <end position="158"/>
    </location>
</feature>
<feature type="region of interest" description="Disordered" evidence="6">
    <location>
        <begin position="44"/>
        <end position="82"/>
    </location>
</feature>
<evidence type="ECO:0000256" key="5">
    <source>
        <dbReference type="ARBA" id="ARBA00048108"/>
    </source>
</evidence>
<dbReference type="OMA" id="HCRLAQS"/>
<feature type="compositionally biased region" description="Low complexity" evidence="6">
    <location>
        <begin position="44"/>
        <end position="63"/>
    </location>
</feature>
<dbReference type="Pfam" id="PF01902">
    <property type="entry name" value="Diphthami_syn_2"/>
    <property type="match status" value="2"/>
</dbReference>
<evidence type="ECO:0000313" key="9">
    <source>
        <dbReference type="Proteomes" id="UP000030651"/>
    </source>
</evidence>
<dbReference type="InParanoid" id="W3XPL2"/>
<dbReference type="CDD" id="cd06156">
    <property type="entry name" value="eu_AANH_C_2"/>
    <property type="match status" value="1"/>
</dbReference>
<dbReference type="SUPFAM" id="SSF55298">
    <property type="entry name" value="YjgF-like"/>
    <property type="match status" value="2"/>
</dbReference>